<comment type="subcellular location">
    <subcellularLocation>
        <location evidence="1">Cytoplasm</location>
    </subcellularLocation>
</comment>
<comment type="caution">
    <text evidence="10">The sequence shown here is derived from an EMBL/GenBank/DDBJ whole genome shotgun (WGS) entry which is preliminary data.</text>
</comment>
<dbReference type="Pfam" id="PF18269">
    <property type="entry name" value="T3SS_ATPase_C"/>
    <property type="match status" value="1"/>
</dbReference>
<dbReference type="GO" id="GO:0030257">
    <property type="term" value="C:type III protein secretion system complex"/>
    <property type="evidence" value="ECO:0007669"/>
    <property type="project" value="InterPro"/>
</dbReference>
<sequence>MSNAIDLGTLAAQFSRVPRYENDGFICSASINSIEVKGLERIAKVGDLVEIFPQGQKHCLGEILSLKEGRADVFSENGNEGLSLHDRVRHLGPAKIMPDTSWLGRVIDPFVRPLDGLPLTSGNRLMELKASAPSAKSRRSLGARICTGLAAVDTLFPFVRGQRMGIFAGSGVGKSTLLADFAKGVEADVTVIAMVGERGRELNEFIENTLGAEGMKKAVVVAATSDQPAMVRRRAAWTAMAIAEFFRDQGSHVLLLVDSITRFAEAHREVAATLGQAAGPNGFPPSTGPELMALCERAGPGQGNQGDISAIFSVLVEGSDMEGPIADTMRGVLDGHLVLSRTIAEQGRFPAIDVVKSLSRSIEIAASPKERTLISQVRSLATAYDEAKTMIQAGLYSHGSDALIDDAIAARSKLEKFLSRRGMKSVEESFTKLIEITPESEGQEPLL</sequence>
<evidence type="ECO:0000256" key="6">
    <source>
        <dbReference type="ARBA" id="ARBA00022927"/>
    </source>
</evidence>
<dbReference type="OrthoDB" id="9801639at2"/>
<keyword evidence="3" id="KW-0963">Cytoplasm</keyword>
<dbReference type="GO" id="GO:0008564">
    <property type="term" value="F:protein-exporting ATPase activity"/>
    <property type="evidence" value="ECO:0007669"/>
    <property type="project" value="UniProtKB-EC"/>
</dbReference>
<name>A0A2T6BND2_9RHOB</name>
<dbReference type="GO" id="GO:0005737">
    <property type="term" value="C:cytoplasm"/>
    <property type="evidence" value="ECO:0007669"/>
    <property type="project" value="UniProtKB-SubCell"/>
</dbReference>
<gene>
    <name evidence="10" type="ORF">C8N43_2249</name>
</gene>
<dbReference type="NCBIfam" id="TIGR01026">
    <property type="entry name" value="fliI_yscN"/>
    <property type="match status" value="1"/>
</dbReference>
<evidence type="ECO:0000256" key="3">
    <source>
        <dbReference type="ARBA" id="ARBA00022490"/>
    </source>
</evidence>
<protein>
    <submittedName>
        <fullName evidence="10">Flagellum-specific ATP synthase</fullName>
    </submittedName>
</protein>
<dbReference type="AlphaFoldDB" id="A0A2T6BND2"/>
<dbReference type="GO" id="GO:0016887">
    <property type="term" value="F:ATP hydrolysis activity"/>
    <property type="evidence" value="ECO:0007669"/>
    <property type="project" value="InterPro"/>
</dbReference>
<organism evidence="10 11">
    <name type="scientific">Litoreibacter ponti</name>
    <dbReference type="NCBI Taxonomy" id="1510457"/>
    <lineage>
        <taxon>Bacteria</taxon>
        <taxon>Pseudomonadati</taxon>
        <taxon>Pseudomonadota</taxon>
        <taxon>Alphaproteobacteria</taxon>
        <taxon>Rhodobacterales</taxon>
        <taxon>Roseobacteraceae</taxon>
        <taxon>Litoreibacter</taxon>
    </lineage>
</organism>
<keyword evidence="2" id="KW-0813">Transport</keyword>
<reference evidence="10 11" key="1">
    <citation type="submission" date="2018-04" db="EMBL/GenBank/DDBJ databases">
        <title>Genomic Encyclopedia of Archaeal and Bacterial Type Strains, Phase II (KMG-II): from individual species to whole genera.</title>
        <authorList>
            <person name="Goeker M."/>
        </authorList>
    </citation>
    <scope>NUCLEOTIDE SEQUENCE [LARGE SCALE GENOMIC DNA]</scope>
    <source>
        <strain evidence="10 11">DSM 100977</strain>
    </source>
</reference>
<dbReference type="GO" id="GO:0030254">
    <property type="term" value="P:protein secretion by the type III secretion system"/>
    <property type="evidence" value="ECO:0007669"/>
    <property type="project" value="InterPro"/>
</dbReference>
<dbReference type="SMART" id="SM00382">
    <property type="entry name" value="AAA"/>
    <property type="match status" value="1"/>
</dbReference>
<dbReference type="Gene3D" id="3.40.50.12240">
    <property type="match status" value="1"/>
</dbReference>
<feature type="domain" description="AAA+ ATPase" evidence="9">
    <location>
        <begin position="160"/>
        <end position="344"/>
    </location>
</feature>
<keyword evidence="11" id="KW-1185">Reference proteome</keyword>
<comment type="catalytic activity">
    <reaction evidence="8">
        <text>ATP + H2O + cellular proteinSide 1 = ADP + phosphate + cellular proteinSide 2.</text>
        <dbReference type="EC" id="7.4.2.8"/>
    </reaction>
</comment>
<dbReference type="InterPro" id="IPR027417">
    <property type="entry name" value="P-loop_NTPase"/>
</dbReference>
<keyword evidence="4" id="KW-0547">Nucleotide-binding</keyword>
<dbReference type="PANTHER" id="PTHR15184:SF9">
    <property type="entry name" value="SPI-1 TYPE 3 SECRETION SYSTEM ATPASE"/>
    <property type="match status" value="1"/>
</dbReference>
<dbReference type="PROSITE" id="PS00152">
    <property type="entry name" value="ATPASE_ALPHA_BETA"/>
    <property type="match status" value="1"/>
</dbReference>
<dbReference type="EMBL" id="QBKS01000001">
    <property type="protein sequence ID" value="PTX57579.1"/>
    <property type="molecule type" value="Genomic_DNA"/>
</dbReference>
<dbReference type="SUPFAM" id="SSF52540">
    <property type="entry name" value="P-loop containing nucleoside triphosphate hydrolases"/>
    <property type="match status" value="1"/>
</dbReference>
<dbReference type="InterPro" id="IPR005714">
    <property type="entry name" value="ATPase_T3SS_FliI/YscN"/>
</dbReference>
<dbReference type="GO" id="GO:0046933">
    <property type="term" value="F:proton-transporting ATP synthase activity, rotational mechanism"/>
    <property type="evidence" value="ECO:0007669"/>
    <property type="project" value="TreeGrafter"/>
</dbReference>
<dbReference type="InterPro" id="IPR020003">
    <property type="entry name" value="ATPase_a/bsu_AS"/>
</dbReference>
<dbReference type="Pfam" id="PF00006">
    <property type="entry name" value="ATP-synt_ab"/>
    <property type="match status" value="1"/>
</dbReference>
<dbReference type="InterPro" id="IPR000194">
    <property type="entry name" value="ATPase_F1/V1/A1_a/bsu_nucl-bd"/>
</dbReference>
<dbReference type="Proteomes" id="UP000243978">
    <property type="component" value="Unassembled WGS sequence"/>
</dbReference>
<dbReference type="InterPro" id="IPR050053">
    <property type="entry name" value="ATPase_alpha/beta_chains"/>
</dbReference>
<accession>A0A2T6BND2</accession>
<evidence type="ECO:0000313" key="10">
    <source>
        <dbReference type="EMBL" id="PTX57579.1"/>
    </source>
</evidence>
<dbReference type="CDD" id="cd01136">
    <property type="entry name" value="ATPase_flagellum-secretory_path_III"/>
    <property type="match status" value="1"/>
</dbReference>
<dbReference type="RefSeq" id="WP_107845666.1">
    <property type="nucleotide sequence ID" value="NZ_QBKS01000001.1"/>
</dbReference>
<dbReference type="InterPro" id="IPR040627">
    <property type="entry name" value="T3SS_ATPase_C"/>
</dbReference>
<evidence type="ECO:0000256" key="1">
    <source>
        <dbReference type="ARBA" id="ARBA00004496"/>
    </source>
</evidence>
<keyword evidence="6" id="KW-0653">Protein transport</keyword>
<dbReference type="GO" id="GO:0005524">
    <property type="term" value="F:ATP binding"/>
    <property type="evidence" value="ECO:0007669"/>
    <property type="project" value="UniProtKB-KW"/>
</dbReference>
<keyword evidence="5" id="KW-0067">ATP-binding</keyword>
<evidence type="ECO:0000256" key="2">
    <source>
        <dbReference type="ARBA" id="ARBA00022448"/>
    </source>
</evidence>
<evidence type="ECO:0000256" key="7">
    <source>
        <dbReference type="ARBA" id="ARBA00022967"/>
    </source>
</evidence>
<evidence type="ECO:0000259" key="9">
    <source>
        <dbReference type="SMART" id="SM00382"/>
    </source>
</evidence>
<dbReference type="InterPro" id="IPR003593">
    <property type="entry name" value="AAA+_ATPase"/>
</dbReference>
<evidence type="ECO:0000256" key="5">
    <source>
        <dbReference type="ARBA" id="ARBA00022840"/>
    </source>
</evidence>
<evidence type="ECO:0000313" key="11">
    <source>
        <dbReference type="Proteomes" id="UP000243978"/>
    </source>
</evidence>
<evidence type="ECO:0000256" key="8">
    <source>
        <dbReference type="ARBA" id="ARBA00034006"/>
    </source>
</evidence>
<proteinExistence type="predicted"/>
<evidence type="ECO:0000256" key="4">
    <source>
        <dbReference type="ARBA" id="ARBA00022741"/>
    </source>
</evidence>
<dbReference type="PANTHER" id="PTHR15184">
    <property type="entry name" value="ATP SYNTHASE"/>
    <property type="match status" value="1"/>
</dbReference>
<keyword evidence="7" id="KW-1278">Translocase</keyword>